<dbReference type="Proteomes" id="UP001177023">
    <property type="component" value="Unassembled WGS sequence"/>
</dbReference>
<dbReference type="EMBL" id="CATQJA010001078">
    <property type="protein sequence ID" value="CAJ0565607.1"/>
    <property type="molecule type" value="Genomic_DNA"/>
</dbReference>
<evidence type="ECO:0000313" key="1">
    <source>
        <dbReference type="EMBL" id="CAJ0565607.1"/>
    </source>
</evidence>
<evidence type="ECO:0000313" key="2">
    <source>
        <dbReference type="EMBL" id="CAJ0585427.1"/>
    </source>
</evidence>
<proteinExistence type="predicted"/>
<accession>A0AA36CBW1</accession>
<organism evidence="1 3">
    <name type="scientific">Mesorhabditis spiculigera</name>
    <dbReference type="NCBI Taxonomy" id="96644"/>
    <lineage>
        <taxon>Eukaryota</taxon>
        <taxon>Metazoa</taxon>
        <taxon>Ecdysozoa</taxon>
        <taxon>Nematoda</taxon>
        <taxon>Chromadorea</taxon>
        <taxon>Rhabditida</taxon>
        <taxon>Rhabditina</taxon>
        <taxon>Rhabditomorpha</taxon>
        <taxon>Rhabditoidea</taxon>
        <taxon>Rhabditidae</taxon>
        <taxon>Mesorhabditinae</taxon>
        <taxon>Mesorhabditis</taxon>
    </lineage>
</organism>
<evidence type="ECO:0000313" key="3">
    <source>
        <dbReference type="Proteomes" id="UP001177023"/>
    </source>
</evidence>
<feature type="non-terminal residue" evidence="1">
    <location>
        <position position="134"/>
    </location>
</feature>
<sequence length="134" mass="15463">MTPADTKKHWLPFNVFLNCRYRRNENHYRPLTPRERVEIVTLLMNATMRCKLTHTSVVGPRILWDTCPVDVIAHTSSTFLQGPKRTMPMPGSMGVPLDVYYQLYHDYNTTCAYEPVIRAGGISYPQDTIEICID</sequence>
<comment type="caution">
    <text evidence="1">The sequence shown here is derived from an EMBL/GenBank/DDBJ whole genome shotgun (WGS) entry which is preliminary data.</text>
</comment>
<gene>
    <name evidence="2" type="ORF">MSPICULIGERA_LOCUS23450</name>
    <name evidence="1" type="ORF">MSPICULIGERA_LOCUS4240</name>
</gene>
<keyword evidence="3" id="KW-1185">Reference proteome</keyword>
<dbReference type="AlphaFoldDB" id="A0AA36CBW1"/>
<dbReference type="EMBL" id="CATQJA010002704">
    <property type="protein sequence ID" value="CAJ0585427.1"/>
    <property type="molecule type" value="Genomic_DNA"/>
</dbReference>
<protein>
    <submittedName>
        <fullName evidence="1">Uncharacterized protein</fullName>
    </submittedName>
</protein>
<name>A0AA36CBW1_9BILA</name>
<reference evidence="1" key="1">
    <citation type="submission" date="2023-06" db="EMBL/GenBank/DDBJ databases">
        <authorList>
            <person name="Delattre M."/>
        </authorList>
    </citation>
    <scope>NUCLEOTIDE SEQUENCE</scope>
    <source>
        <strain evidence="1">AF72</strain>
    </source>
</reference>